<protein>
    <recommendedName>
        <fullName evidence="3">SHSP domain-containing protein</fullName>
    </recommendedName>
</protein>
<feature type="domain" description="SHSP" evidence="3">
    <location>
        <begin position="8"/>
        <end position="103"/>
    </location>
</feature>
<comment type="similarity">
    <text evidence="1 2">Belongs to the small heat shock protein (HSP20) family.</text>
</comment>
<dbReference type="SUPFAM" id="SSF49764">
    <property type="entry name" value="HSP20-like chaperones"/>
    <property type="match status" value="1"/>
</dbReference>
<dbReference type="Proteomes" id="UP000054144">
    <property type="component" value="Unassembled WGS sequence"/>
</dbReference>
<feature type="non-terminal residue" evidence="4">
    <location>
        <position position="103"/>
    </location>
</feature>
<dbReference type="Gene3D" id="2.60.40.790">
    <property type="match status" value="1"/>
</dbReference>
<evidence type="ECO:0000259" key="3">
    <source>
        <dbReference type="PROSITE" id="PS01031"/>
    </source>
</evidence>
<dbReference type="PROSITE" id="PS01031">
    <property type="entry name" value="SHSP"/>
    <property type="match status" value="1"/>
</dbReference>
<dbReference type="EMBL" id="KN881851">
    <property type="protein sequence ID" value="KIY48174.1"/>
    <property type="molecule type" value="Genomic_DNA"/>
</dbReference>
<keyword evidence="5" id="KW-1185">Reference proteome</keyword>
<dbReference type="OrthoDB" id="1431247at2759"/>
<name>A0A0D7ACN8_9AGAR</name>
<gene>
    <name evidence="4" type="ORF">FISHEDRAFT_8736</name>
</gene>
<dbReference type="CDD" id="cd06464">
    <property type="entry name" value="ACD_sHsps-like"/>
    <property type="match status" value="1"/>
</dbReference>
<organism evidence="4 5">
    <name type="scientific">Fistulina hepatica ATCC 64428</name>
    <dbReference type="NCBI Taxonomy" id="1128425"/>
    <lineage>
        <taxon>Eukaryota</taxon>
        <taxon>Fungi</taxon>
        <taxon>Dikarya</taxon>
        <taxon>Basidiomycota</taxon>
        <taxon>Agaricomycotina</taxon>
        <taxon>Agaricomycetes</taxon>
        <taxon>Agaricomycetidae</taxon>
        <taxon>Agaricales</taxon>
        <taxon>Fistulinaceae</taxon>
        <taxon>Fistulina</taxon>
    </lineage>
</organism>
<dbReference type="InterPro" id="IPR002068">
    <property type="entry name" value="A-crystallin/Hsp20_dom"/>
</dbReference>
<dbReference type="AlphaFoldDB" id="A0A0D7ACN8"/>
<reference evidence="4 5" key="1">
    <citation type="journal article" date="2015" name="Fungal Genet. Biol.">
        <title>Evolution of novel wood decay mechanisms in Agaricales revealed by the genome sequences of Fistulina hepatica and Cylindrobasidium torrendii.</title>
        <authorList>
            <person name="Floudas D."/>
            <person name="Held B.W."/>
            <person name="Riley R."/>
            <person name="Nagy L.G."/>
            <person name="Koehler G."/>
            <person name="Ransdell A.S."/>
            <person name="Younus H."/>
            <person name="Chow J."/>
            <person name="Chiniquy J."/>
            <person name="Lipzen A."/>
            <person name="Tritt A."/>
            <person name="Sun H."/>
            <person name="Haridas S."/>
            <person name="LaButti K."/>
            <person name="Ohm R.A."/>
            <person name="Kues U."/>
            <person name="Blanchette R.A."/>
            <person name="Grigoriev I.V."/>
            <person name="Minto R.E."/>
            <person name="Hibbett D.S."/>
        </authorList>
    </citation>
    <scope>NUCLEOTIDE SEQUENCE [LARGE SCALE GENOMIC DNA]</scope>
    <source>
        <strain evidence="4 5">ATCC 64428</strain>
    </source>
</reference>
<evidence type="ECO:0000256" key="2">
    <source>
        <dbReference type="RuleBase" id="RU003616"/>
    </source>
</evidence>
<dbReference type="Pfam" id="PF00011">
    <property type="entry name" value="HSP20"/>
    <property type="match status" value="1"/>
</dbReference>
<proteinExistence type="inferred from homology"/>
<feature type="non-terminal residue" evidence="4">
    <location>
        <position position="1"/>
    </location>
</feature>
<sequence length="103" mass="11625">AHLSFLGPNPAPPESYIEVETTPGEYRLNVSLPGFRRDGITLATKRRRILHILADSYSNEPGASNHGRGAHFERRISFGWDADLVNVRAEFDGRMLRVVVPRR</sequence>
<evidence type="ECO:0000313" key="4">
    <source>
        <dbReference type="EMBL" id="KIY48174.1"/>
    </source>
</evidence>
<evidence type="ECO:0000256" key="1">
    <source>
        <dbReference type="PROSITE-ProRule" id="PRU00285"/>
    </source>
</evidence>
<accession>A0A0D7ACN8</accession>
<dbReference type="InterPro" id="IPR008978">
    <property type="entry name" value="HSP20-like_chaperone"/>
</dbReference>
<evidence type="ECO:0000313" key="5">
    <source>
        <dbReference type="Proteomes" id="UP000054144"/>
    </source>
</evidence>